<feature type="chain" id="PRO_5031418094" description="Anaphylatoxin-like domain-containing protein" evidence="4">
    <location>
        <begin position="25"/>
        <end position="219"/>
    </location>
</feature>
<feature type="domain" description="Anaphylatoxin-like" evidence="5">
    <location>
        <begin position="114"/>
        <end position="149"/>
    </location>
</feature>
<dbReference type="PROSITE" id="PS01177">
    <property type="entry name" value="ANAPHYLATOXIN_1"/>
    <property type="match status" value="1"/>
</dbReference>
<dbReference type="Proteomes" id="UP000536179">
    <property type="component" value="Unassembled WGS sequence"/>
</dbReference>
<gene>
    <name evidence="6" type="ORF">FHS27_001393</name>
</gene>
<proteinExistence type="predicted"/>
<evidence type="ECO:0000256" key="1">
    <source>
        <dbReference type="ARBA" id="ARBA00004613"/>
    </source>
</evidence>
<organism evidence="6 7">
    <name type="scientific">Aporhodopirellula rubra</name>
    <dbReference type="NCBI Taxonomy" id="980271"/>
    <lineage>
        <taxon>Bacteria</taxon>
        <taxon>Pseudomonadati</taxon>
        <taxon>Planctomycetota</taxon>
        <taxon>Planctomycetia</taxon>
        <taxon>Pirellulales</taxon>
        <taxon>Pirellulaceae</taxon>
        <taxon>Aporhodopirellula</taxon>
    </lineage>
</organism>
<keyword evidence="3" id="KW-1015">Disulfide bond</keyword>
<keyword evidence="4" id="KW-0732">Signal</keyword>
<evidence type="ECO:0000256" key="4">
    <source>
        <dbReference type="SAM" id="SignalP"/>
    </source>
</evidence>
<dbReference type="GO" id="GO:0005576">
    <property type="term" value="C:extracellular region"/>
    <property type="evidence" value="ECO:0007669"/>
    <property type="project" value="UniProtKB-SubCell"/>
</dbReference>
<dbReference type="AlphaFoldDB" id="A0A7W5DW09"/>
<evidence type="ECO:0000259" key="5">
    <source>
        <dbReference type="PROSITE" id="PS01177"/>
    </source>
</evidence>
<keyword evidence="7" id="KW-1185">Reference proteome</keyword>
<protein>
    <recommendedName>
        <fullName evidence="5">Anaphylatoxin-like domain-containing protein</fullName>
    </recommendedName>
</protein>
<evidence type="ECO:0000313" key="7">
    <source>
        <dbReference type="Proteomes" id="UP000536179"/>
    </source>
</evidence>
<sequence>MNRIIPLGLLAAAAVMSLASSASAFGPCCCFCQEGRCQVTVEREEVETKKFVVECEAICIPPLRFPWECGPLKKCGKVRCVKKLGSEKGSKVVCVYDWTAIHCCPSCSSKLRGCCGNGCDSGCCDSGCGDTGCCEPVGYPCEMTMEPCCAEAKTPAVTELKDEAFAEEAAAFAERYPEVSVAVFDAIREAKPEADGWISLSNHSTDSLAAEVEMIEVAR</sequence>
<dbReference type="RefSeq" id="WP_184303390.1">
    <property type="nucleotide sequence ID" value="NZ_JACHXU010000004.1"/>
</dbReference>
<comment type="subcellular location">
    <subcellularLocation>
        <location evidence="1">Secreted</location>
    </subcellularLocation>
</comment>
<accession>A0A7W5DW09</accession>
<dbReference type="InterPro" id="IPR000020">
    <property type="entry name" value="Anaphylatoxin/fibulin"/>
</dbReference>
<feature type="signal peptide" evidence="4">
    <location>
        <begin position="1"/>
        <end position="24"/>
    </location>
</feature>
<reference evidence="6 7" key="1">
    <citation type="submission" date="2020-08" db="EMBL/GenBank/DDBJ databases">
        <title>Genomic Encyclopedia of Type Strains, Phase III (KMG-III): the genomes of soil and plant-associated and newly described type strains.</title>
        <authorList>
            <person name="Whitman W."/>
        </authorList>
    </citation>
    <scope>NUCLEOTIDE SEQUENCE [LARGE SCALE GENOMIC DNA]</scope>
    <source>
        <strain evidence="6 7">CECT 8075</strain>
    </source>
</reference>
<evidence type="ECO:0000256" key="2">
    <source>
        <dbReference type="ARBA" id="ARBA00022525"/>
    </source>
</evidence>
<comment type="caution">
    <text evidence="6">The sequence shown here is derived from an EMBL/GenBank/DDBJ whole genome shotgun (WGS) entry which is preliminary data.</text>
</comment>
<evidence type="ECO:0000256" key="3">
    <source>
        <dbReference type="ARBA" id="ARBA00023157"/>
    </source>
</evidence>
<keyword evidence="2" id="KW-0964">Secreted</keyword>
<dbReference type="EMBL" id="JACHXU010000004">
    <property type="protein sequence ID" value="MBB3205589.1"/>
    <property type="molecule type" value="Genomic_DNA"/>
</dbReference>
<name>A0A7W5DW09_9BACT</name>
<evidence type="ECO:0000313" key="6">
    <source>
        <dbReference type="EMBL" id="MBB3205589.1"/>
    </source>
</evidence>